<comment type="subcellular location">
    <subcellularLocation>
        <location evidence="3">Endoplasmic reticulum membrane</location>
        <topology evidence="3">Peripheral membrane protein</topology>
        <orientation evidence="3">Cytoplasmic side</orientation>
    </subcellularLocation>
</comment>
<dbReference type="EMBL" id="BABT02000220">
    <property type="protein sequence ID" value="GAA99348.1"/>
    <property type="molecule type" value="Genomic_DNA"/>
</dbReference>
<dbReference type="STRING" id="764103.G7E9M9"/>
<dbReference type="AlphaFoldDB" id="G7E9M9"/>
<dbReference type="OMA" id="TNYKTAR"/>
<evidence type="ECO:0000259" key="4">
    <source>
        <dbReference type="Pfam" id="PF22890"/>
    </source>
</evidence>
<evidence type="ECO:0000313" key="6">
    <source>
        <dbReference type="Proteomes" id="UP000009131"/>
    </source>
</evidence>
<comment type="similarity">
    <text evidence="3">Belongs to the EMC2 family.</text>
</comment>
<evidence type="ECO:0000256" key="1">
    <source>
        <dbReference type="ARBA" id="ARBA00022737"/>
    </source>
</evidence>
<evidence type="ECO:0000256" key="3">
    <source>
        <dbReference type="RuleBase" id="RU367091"/>
    </source>
</evidence>
<dbReference type="OrthoDB" id="124397at2759"/>
<dbReference type="InterPro" id="IPR039856">
    <property type="entry name" value="EMC2-like"/>
</dbReference>
<keyword evidence="2" id="KW-0802">TPR repeat</keyword>
<evidence type="ECO:0000313" key="5">
    <source>
        <dbReference type="EMBL" id="GAA99348.1"/>
    </source>
</evidence>
<keyword evidence="6" id="KW-1185">Reference proteome</keyword>
<reference evidence="5 6" key="1">
    <citation type="journal article" date="2011" name="J. Gen. Appl. Microbiol.">
        <title>Draft genome sequencing of the enigmatic basidiomycete Mixia osmundae.</title>
        <authorList>
            <person name="Nishida H."/>
            <person name="Nagatsuka Y."/>
            <person name="Sugiyama J."/>
        </authorList>
    </citation>
    <scope>NUCLEOTIDE SEQUENCE [LARGE SCALE GENOMIC DNA]</scope>
    <source>
        <strain evidence="6">CBS 9802 / IAM 14324 / JCM 22182 / KY 12970</strain>
    </source>
</reference>
<dbReference type="InterPro" id="IPR011990">
    <property type="entry name" value="TPR-like_helical_dom_sf"/>
</dbReference>
<keyword evidence="3" id="KW-0472">Membrane</keyword>
<evidence type="ECO:0000256" key="2">
    <source>
        <dbReference type="ARBA" id="ARBA00022803"/>
    </source>
</evidence>
<dbReference type="InterPro" id="IPR055217">
    <property type="entry name" value="TPR_EMC2"/>
</dbReference>
<gene>
    <name evidence="5" type="primary">Mo06043</name>
    <name evidence="5" type="ORF">E5Q_06043</name>
</gene>
<keyword evidence="3" id="KW-0256">Endoplasmic reticulum</keyword>
<dbReference type="Gene3D" id="1.25.40.10">
    <property type="entry name" value="Tetratricopeptide repeat domain"/>
    <property type="match status" value="1"/>
</dbReference>
<accession>G7E9M9</accession>
<feature type="domain" description="EMC2 TPR-like" evidence="4">
    <location>
        <begin position="80"/>
        <end position="192"/>
    </location>
</feature>
<dbReference type="FunCoup" id="G7E9M9">
    <property type="interactions" value="206"/>
</dbReference>
<dbReference type="SUPFAM" id="SSF48452">
    <property type="entry name" value="TPR-like"/>
    <property type="match status" value="1"/>
</dbReference>
<comment type="subunit">
    <text evidence="3">Component of the ER membrane protein complex (EMC).</text>
</comment>
<reference evidence="5 6" key="2">
    <citation type="journal article" date="2012" name="Open Biol.">
        <title>Characteristics of nucleosomes and linker DNA regions on the genome of the basidiomycete Mixia osmundae revealed by mono- and dinucleosome mapping.</title>
        <authorList>
            <person name="Nishida H."/>
            <person name="Kondo S."/>
            <person name="Matsumoto T."/>
            <person name="Suzuki Y."/>
            <person name="Yoshikawa H."/>
            <person name="Taylor T.D."/>
            <person name="Sugiyama J."/>
        </authorList>
    </citation>
    <scope>NUCLEOTIDE SEQUENCE [LARGE SCALE GENOMIC DNA]</scope>
    <source>
        <strain evidence="6">CBS 9802 / IAM 14324 / JCM 22182 / KY 12970</strain>
    </source>
</reference>
<dbReference type="RefSeq" id="XP_014568584.1">
    <property type="nucleotide sequence ID" value="XM_014713098.1"/>
</dbReference>
<sequence>MTLVEDERALKELRNHPQRRSQEVCIIAKRLLRLPDSDDLWPMLEQVALSALDIGQLGLASSCIARLEKKFPDSPRVAPLHGMLLEAKGEVMPALEYYEAQLAKTETNTAVRKRLIALHLSQARPPRLSEQRGVELLIEHLDTVYNDIEGWSQLAEIYISRNMLKEALSCLADLLLLVPQSPLYALQYAETAYTMGQFELAYRYFCIALELAGPAQKGGAGRRAAIGLKLCAGRLGSNSESATAPKELKRIDGLASQALIDAYSKDWEKVGDRAAGHMESKAHRQTCNQQIQH</sequence>
<dbReference type="Pfam" id="PF22890">
    <property type="entry name" value="TPR_EMC2"/>
    <property type="match status" value="1"/>
</dbReference>
<comment type="function">
    <text evidence="3">Part of the endoplasmic reticulum membrane protein complex (EMC) that enables the energy-independent insertion into endoplasmic reticulum membranes of newly synthesized membrane proteins.</text>
</comment>
<comment type="caution">
    <text evidence="5">The sequence shown here is derived from an EMBL/GenBank/DDBJ whole genome shotgun (WGS) entry which is preliminary data.</text>
</comment>
<dbReference type="InParanoid" id="G7E9M9"/>
<protein>
    <recommendedName>
        <fullName evidence="3">ER membrane protein complex subunit 2</fullName>
    </recommendedName>
</protein>
<dbReference type="eggNOG" id="KOG3060">
    <property type="taxonomic scope" value="Eukaryota"/>
</dbReference>
<dbReference type="GO" id="GO:0072546">
    <property type="term" value="C:EMC complex"/>
    <property type="evidence" value="ECO:0007669"/>
    <property type="project" value="UniProtKB-UniRule"/>
</dbReference>
<name>G7E9M9_MIXOS</name>
<organism evidence="5 6">
    <name type="scientific">Mixia osmundae (strain CBS 9802 / IAM 14324 / JCM 22182 / KY 12970)</name>
    <dbReference type="NCBI Taxonomy" id="764103"/>
    <lineage>
        <taxon>Eukaryota</taxon>
        <taxon>Fungi</taxon>
        <taxon>Dikarya</taxon>
        <taxon>Basidiomycota</taxon>
        <taxon>Pucciniomycotina</taxon>
        <taxon>Mixiomycetes</taxon>
        <taxon>Mixiales</taxon>
        <taxon>Mixiaceae</taxon>
        <taxon>Mixia</taxon>
    </lineage>
</organism>
<dbReference type="Proteomes" id="UP000009131">
    <property type="component" value="Unassembled WGS sequence"/>
</dbReference>
<keyword evidence="1" id="KW-0677">Repeat</keyword>
<proteinExistence type="inferred from homology"/>
<dbReference type="PANTHER" id="PTHR12760">
    <property type="entry name" value="TETRATRICOPEPTIDE REPEAT PROTEIN"/>
    <property type="match status" value="1"/>
</dbReference>
<dbReference type="HOGENOM" id="CLU_052388_1_2_1"/>